<dbReference type="AlphaFoldDB" id="W8VQJ9"/>
<feature type="signal peptide" evidence="1">
    <location>
        <begin position="1"/>
        <end position="24"/>
    </location>
</feature>
<dbReference type="STRING" id="1454201.NMS_1116"/>
<dbReference type="EMBL" id="AP014548">
    <property type="protein sequence ID" value="BAO55125.1"/>
    <property type="molecule type" value="Genomic_DNA"/>
</dbReference>
<sequence length="124" mass="14017">MITKTIKSILLIGSVVLTSQIGFAQSTSKVNEAVLERLVTTKLDMDKKGEFNDRFTIHIFQGSNQEASSVQSRYDALGLSWKSELMYDAPNHKVWIGKYRSRLEADRALLTIQRSFPNAKVLKP</sequence>
<name>W8VQJ9_9FLAO</name>
<reference evidence="2 3" key="1">
    <citation type="journal article" date="2014" name="Proc. Natl. Acad. Sci. U.S.A.">
        <title>Functional characterization of flavobacteria rhodopsins reveals a unique class of light-driven chloride pump in bacteria.</title>
        <authorList>
            <person name="Yoshizawa S."/>
            <person name="Kumagai Y."/>
            <person name="Kim H."/>
            <person name="Ogura Y."/>
            <person name="Hayashi T."/>
            <person name="Iwasaki W."/>
            <person name="DeLong E.F."/>
            <person name="Kogure K."/>
        </authorList>
    </citation>
    <scope>NUCLEOTIDE SEQUENCE [LARGE SCALE GENOMIC DNA]</scope>
    <source>
        <strain evidence="2 3">S1-08</strain>
    </source>
</reference>
<dbReference type="KEGG" id="nmf:NMS_1116"/>
<evidence type="ECO:0000256" key="1">
    <source>
        <dbReference type="SAM" id="SignalP"/>
    </source>
</evidence>
<dbReference type="Proteomes" id="UP000031760">
    <property type="component" value="Chromosome"/>
</dbReference>
<feature type="chain" id="PRO_5004913927" description="Translation initiation factor IF-2" evidence="1">
    <location>
        <begin position="25"/>
        <end position="124"/>
    </location>
</feature>
<evidence type="ECO:0008006" key="4">
    <source>
        <dbReference type="Google" id="ProtNLM"/>
    </source>
</evidence>
<keyword evidence="3" id="KW-1185">Reference proteome</keyword>
<evidence type="ECO:0000313" key="2">
    <source>
        <dbReference type="EMBL" id="BAO55125.1"/>
    </source>
</evidence>
<keyword evidence="1" id="KW-0732">Signal</keyword>
<proteinExistence type="predicted"/>
<dbReference type="HOGENOM" id="CLU_106289_1_0_10"/>
<dbReference type="RefSeq" id="WP_070097867.1">
    <property type="nucleotide sequence ID" value="NZ_AP014548.1"/>
</dbReference>
<accession>W8VQJ9</accession>
<protein>
    <recommendedName>
        <fullName evidence="4">Translation initiation factor IF-2</fullName>
    </recommendedName>
</protein>
<evidence type="ECO:0000313" key="3">
    <source>
        <dbReference type="Proteomes" id="UP000031760"/>
    </source>
</evidence>
<gene>
    <name evidence="2" type="ORF">NMS_1116</name>
</gene>
<organism evidence="2 3">
    <name type="scientific">Nonlabens marinus S1-08</name>
    <dbReference type="NCBI Taxonomy" id="1454201"/>
    <lineage>
        <taxon>Bacteria</taxon>
        <taxon>Pseudomonadati</taxon>
        <taxon>Bacteroidota</taxon>
        <taxon>Flavobacteriia</taxon>
        <taxon>Flavobacteriales</taxon>
        <taxon>Flavobacteriaceae</taxon>
        <taxon>Nonlabens</taxon>
    </lineage>
</organism>